<dbReference type="InterPro" id="IPR050373">
    <property type="entry name" value="Fibrinogen_C-term_domain"/>
</dbReference>
<comment type="caution">
    <text evidence="3">The sequence shown here is derived from an EMBL/GenBank/DDBJ whole genome shotgun (WGS) entry which is preliminary data.</text>
</comment>
<reference evidence="3 4" key="1">
    <citation type="journal article" date="2021" name="Elife">
        <title>Chloroplast acquisition without the gene transfer in kleptoplastic sea slugs, Plakobranchus ocellatus.</title>
        <authorList>
            <person name="Maeda T."/>
            <person name="Takahashi S."/>
            <person name="Yoshida T."/>
            <person name="Shimamura S."/>
            <person name="Takaki Y."/>
            <person name="Nagai Y."/>
            <person name="Toyoda A."/>
            <person name="Suzuki Y."/>
            <person name="Arimoto A."/>
            <person name="Ishii H."/>
            <person name="Satoh N."/>
            <person name="Nishiyama T."/>
            <person name="Hasebe M."/>
            <person name="Maruyama T."/>
            <person name="Minagawa J."/>
            <person name="Obokata J."/>
            <person name="Shigenobu S."/>
        </authorList>
    </citation>
    <scope>NUCLEOTIDE SEQUENCE [LARGE SCALE GENOMIC DNA]</scope>
</reference>
<feature type="signal peptide" evidence="1">
    <location>
        <begin position="1"/>
        <end position="22"/>
    </location>
</feature>
<gene>
    <name evidence="3" type="ORF">PoB_006496200</name>
</gene>
<protein>
    <submittedName>
        <fullName evidence="3">Fibrinogen-related protein 3.1</fullName>
    </submittedName>
</protein>
<dbReference type="InterPro" id="IPR036056">
    <property type="entry name" value="Fibrinogen-like_C"/>
</dbReference>
<dbReference type="Pfam" id="PF00147">
    <property type="entry name" value="Fibrinogen_C"/>
    <property type="match status" value="1"/>
</dbReference>
<feature type="chain" id="PRO_5043349111" evidence="1">
    <location>
        <begin position="23"/>
        <end position="270"/>
    </location>
</feature>
<dbReference type="EMBL" id="BLXT01007319">
    <property type="protein sequence ID" value="GFO38457.1"/>
    <property type="molecule type" value="Genomic_DNA"/>
</dbReference>
<dbReference type="SMART" id="SM00186">
    <property type="entry name" value="FBG"/>
    <property type="match status" value="1"/>
</dbReference>
<evidence type="ECO:0000256" key="1">
    <source>
        <dbReference type="SAM" id="SignalP"/>
    </source>
</evidence>
<evidence type="ECO:0000313" key="4">
    <source>
        <dbReference type="Proteomes" id="UP000735302"/>
    </source>
</evidence>
<sequence>MARAFVSQVLLLVAMIILNSSAKDVAEYLSDMETDLAGIVASLNQTHEPHAQSRGHQELPTTCERGMGDDITKTYPPYVIMSHDGPKRQILCDTHTDGGGWIIFQRRVKGNVDFYRDWTAYRDGFGSLTGDFWMGNEALYNLTDKHPYELRIDIRIKNGQEVFARYSIFRIEDESNKYRLQIGAYSGTASDELSYHDKMFFTTFDRDNDGRSTYNCAIRYPGGWWYNSCIRAALNTEWDVTGTKTYGWYHGTSPIPVSFSEMKIRRIQVI</sequence>
<proteinExistence type="predicted"/>
<evidence type="ECO:0000313" key="3">
    <source>
        <dbReference type="EMBL" id="GFO38457.1"/>
    </source>
</evidence>
<dbReference type="PROSITE" id="PS51406">
    <property type="entry name" value="FIBRINOGEN_C_2"/>
    <property type="match status" value="1"/>
</dbReference>
<dbReference type="GO" id="GO:0005615">
    <property type="term" value="C:extracellular space"/>
    <property type="evidence" value="ECO:0007669"/>
    <property type="project" value="TreeGrafter"/>
</dbReference>
<dbReference type="Proteomes" id="UP000735302">
    <property type="component" value="Unassembled WGS sequence"/>
</dbReference>
<accession>A0AAV4D2P4</accession>
<dbReference type="SUPFAM" id="SSF56496">
    <property type="entry name" value="Fibrinogen C-terminal domain-like"/>
    <property type="match status" value="1"/>
</dbReference>
<dbReference type="InterPro" id="IPR014716">
    <property type="entry name" value="Fibrinogen_a/b/g_C_1"/>
</dbReference>
<name>A0AAV4D2P4_9GAST</name>
<dbReference type="PANTHER" id="PTHR19143">
    <property type="entry name" value="FIBRINOGEN/TENASCIN/ANGIOPOEITIN"/>
    <property type="match status" value="1"/>
</dbReference>
<dbReference type="Gene3D" id="3.90.215.10">
    <property type="entry name" value="Gamma Fibrinogen, chain A, domain 1"/>
    <property type="match status" value="1"/>
</dbReference>
<dbReference type="CDD" id="cd00087">
    <property type="entry name" value="FReD"/>
    <property type="match status" value="1"/>
</dbReference>
<keyword evidence="4" id="KW-1185">Reference proteome</keyword>
<dbReference type="PANTHER" id="PTHR19143:SF458">
    <property type="entry name" value="FIBRINOGEN C-TERMINAL DOMAIN-CONTAINING PROTEIN-RELATED"/>
    <property type="match status" value="1"/>
</dbReference>
<evidence type="ECO:0000259" key="2">
    <source>
        <dbReference type="PROSITE" id="PS51406"/>
    </source>
</evidence>
<organism evidence="3 4">
    <name type="scientific">Plakobranchus ocellatus</name>
    <dbReference type="NCBI Taxonomy" id="259542"/>
    <lineage>
        <taxon>Eukaryota</taxon>
        <taxon>Metazoa</taxon>
        <taxon>Spiralia</taxon>
        <taxon>Lophotrochozoa</taxon>
        <taxon>Mollusca</taxon>
        <taxon>Gastropoda</taxon>
        <taxon>Heterobranchia</taxon>
        <taxon>Euthyneura</taxon>
        <taxon>Panpulmonata</taxon>
        <taxon>Sacoglossa</taxon>
        <taxon>Placobranchoidea</taxon>
        <taxon>Plakobranchidae</taxon>
        <taxon>Plakobranchus</taxon>
    </lineage>
</organism>
<feature type="domain" description="Fibrinogen C-terminal" evidence="2">
    <location>
        <begin position="54"/>
        <end position="268"/>
    </location>
</feature>
<keyword evidence="1" id="KW-0732">Signal</keyword>
<dbReference type="InterPro" id="IPR002181">
    <property type="entry name" value="Fibrinogen_a/b/g_C_dom"/>
</dbReference>
<dbReference type="AlphaFoldDB" id="A0AAV4D2P4"/>